<dbReference type="PANTHER" id="PTHR30290">
    <property type="entry name" value="PERIPLASMIC BINDING COMPONENT OF ABC TRANSPORTER"/>
    <property type="match status" value="1"/>
</dbReference>
<name>A0A2M7WR81_9BACT</name>
<dbReference type="GO" id="GO:0015833">
    <property type="term" value="P:peptide transport"/>
    <property type="evidence" value="ECO:0007669"/>
    <property type="project" value="TreeGrafter"/>
</dbReference>
<dbReference type="GO" id="GO:0043190">
    <property type="term" value="C:ATP-binding cassette (ABC) transporter complex"/>
    <property type="evidence" value="ECO:0007669"/>
    <property type="project" value="InterPro"/>
</dbReference>
<dbReference type="AlphaFoldDB" id="A0A2M7WR81"/>
<dbReference type="SUPFAM" id="SSF53850">
    <property type="entry name" value="Periplasmic binding protein-like II"/>
    <property type="match status" value="1"/>
</dbReference>
<dbReference type="Proteomes" id="UP000230758">
    <property type="component" value="Unassembled WGS sequence"/>
</dbReference>
<dbReference type="Gene3D" id="3.40.190.10">
    <property type="entry name" value="Periplasmic binding protein-like II"/>
    <property type="match status" value="1"/>
</dbReference>
<dbReference type="InterPro" id="IPR030678">
    <property type="entry name" value="Peptide/Ni-bd"/>
</dbReference>
<dbReference type="InterPro" id="IPR039424">
    <property type="entry name" value="SBP_5"/>
</dbReference>
<dbReference type="PIRSF" id="PIRSF002741">
    <property type="entry name" value="MppA"/>
    <property type="match status" value="1"/>
</dbReference>
<evidence type="ECO:0000313" key="6">
    <source>
        <dbReference type="Proteomes" id="UP000230758"/>
    </source>
</evidence>
<comment type="caution">
    <text evidence="5">The sequence shown here is derived from an EMBL/GenBank/DDBJ whole genome shotgun (WGS) entry which is preliminary data.</text>
</comment>
<protein>
    <recommendedName>
        <fullName evidence="4">Solute-binding protein family 5 domain-containing protein</fullName>
    </recommendedName>
</protein>
<dbReference type="Pfam" id="PF00496">
    <property type="entry name" value="SBP_bac_5"/>
    <property type="match status" value="1"/>
</dbReference>
<reference evidence="6" key="1">
    <citation type="submission" date="2017-09" db="EMBL/GenBank/DDBJ databases">
        <title>Depth-based differentiation of microbial function through sediment-hosted aquifers and enrichment of novel symbionts in the deep terrestrial subsurface.</title>
        <authorList>
            <person name="Probst A.J."/>
            <person name="Ladd B."/>
            <person name="Jarett J.K."/>
            <person name="Geller-Mcgrath D.E."/>
            <person name="Sieber C.M.K."/>
            <person name="Emerson J.B."/>
            <person name="Anantharaman K."/>
            <person name="Thomas B.C."/>
            <person name="Malmstrom R."/>
            <person name="Stieglmeier M."/>
            <person name="Klingl A."/>
            <person name="Woyke T."/>
            <person name="Ryan C.M."/>
            <person name="Banfield J.F."/>
        </authorList>
    </citation>
    <scope>NUCLEOTIDE SEQUENCE [LARGE SCALE GENOMIC DNA]</scope>
</reference>
<organism evidence="5 6">
    <name type="scientific">Candidatus Zambryskibacteria bacterium CG_4_9_14_3_um_filter_42_15</name>
    <dbReference type="NCBI Taxonomy" id="1975112"/>
    <lineage>
        <taxon>Bacteria</taxon>
        <taxon>Candidatus Zambryskiibacteriota</taxon>
    </lineage>
</organism>
<evidence type="ECO:0000259" key="4">
    <source>
        <dbReference type="Pfam" id="PF00496"/>
    </source>
</evidence>
<keyword evidence="3" id="KW-0732">Signal</keyword>
<evidence type="ECO:0000256" key="2">
    <source>
        <dbReference type="ARBA" id="ARBA00022448"/>
    </source>
</evidence>
<dbReference type="Gene3D" id="3.90.76.10">
    <property type="entry name" value="Dipeptide-binding Protein, Domain 1"/>
    <property type="match status" value="1"/>
</dbReference>
<keyword evidence="2" id="KW-0813">Transport</keyword>
<dbReference type="PANTHER" id="PTHR30290:SF9">
    <property type="entry name" value="OLIGOPEPTIDE-BINDING PROTEIN APPA"/>
    <property type="match status" value="1"/>
</dbReference>
<evidence type="ECO:0000256" key="1">
    <source>
        <dbReference type="ARBA" id="ARBA00005695"/>
    </source>
</evidence>
<accession>A0A2M7WR81</accession>
<dbReference type="GO" id="GO:0042597">
    <property type="term" value="C:periplasmic space"/>
    <property type="evidence" value="ECO:0007669"/>
    <property type="project" value="UniProtKB-ARBA"/>
</dbReference>
<evidence type="ECO:0000256" key="3">
    <source>
        <dbReference type="ARBA" id="ARBA00022729"/>
    </source>
</evidence>
<sequence length="585" mass="65757">MNYRELRLLFLRRFSMPKERSIRKIIRSFTIAEKAIFFFFVAIFALSSIALLVRVNNFFLAEVPTEGGTLTEGVVGNPRFINPILSLSEADKNLTSLIYSGLVRITPEGKIENDLADEVNISNDRRVYTVHIRADAFFHDGIPVTADDIIFTIQKINNSNIKSPRRGAWDGVEVEKIDEMTVSFTLRQTYAPFIYNLTIGILPKHIWKNVSDDEFSFSQFNTLPIGSGPYQVERVERNSGGIPNFYRLITFPDTSRGTPFVSNIIFKFYQSEETLIEAYNEGAVESISGISPENTLELKKSNARIITSPLPRVFAVFFNQSKSKVLSNKEVRQALNLLSPREEIVENVLGGYGTIIGGPLPAGIYPWTTLAESDTTFEEKLATAKELLNKAGWKMNETTGLLEKKSKADTMVLSFSISTGDAPELQAVANELVEAWSKLGAKVDVLVFETGDLNQNVIRSRDFDALLFGNVVGREADLYPFWHSSQRADPGLNIALYTNGRADKFLDSARSADKPELVESSYKSFAKELEAEVPAVFLYTPSFIYVVPEKVKAISLNSLTVPQDRFLGIRDWYIETNKVWKIFTD</sequence>
<evidence type="ECO:0000313" key="5">
    <source>
        <dbReference type="EMBL" id="PJA32511.1"/>
    </source>
</evidence>
<feature type="domain" description="Solute-binding protein family 5" evidence="4">
    <location>
        <begin position="110"/>
        <end position="484"/>
    </location>
</feature>
<dbReference type="Gene3D" id="3.10.105.10">
    <property type="entry name" value="Dipeptide-binding Protein, Domain 3"/>
    <property type="match status" value="1"/>
</dbReference>
<dbReference type="EMBL" id="PFXF01000032">
    <property type="protein sequence ID" value="PJA32511.1"/>
    <property type="molecule type" value="Genomic_DNA"/>
</dbReference>
<gene>
    <name evidence="5" type="ORF">CO185_02640</name>
</gene>
<dbReference type="InterPro" id="IPR000914">
    <property type="entry name" value="SBP_5_dom"/>
</dbReference>
<dbReference type="GO" id="GO:1904680">
    <property type="term" value="F:peptide transmembrane transporter activity"/>
    <property type="evidence" value="ECO:0007669"/>
    <property type="project" value="TreeGrafter"/>
</dbReference>
<comment type="similarity">
    <text evidence="1">Belongs to the bacterial solute-binding protein 5 family.</text>
</comment>
<proteinExistence type="inferred from homology"/>